<feature type="region of interest" description="Disordered" evidence="1">
    <location>
        <begin position="69"/>
        <end position="99"/>
    </location>
</feature>
<feature type="compositionally biased region" description="Basic and acidic residues" evidence="1">
    <location>
        <begin position="69"/>
        <end position="80"/>
    </location>
</feature>
<dbReference type="GO" id="GO:0060271">
    <property type="term" value="P:cilium assembly"/>
    <property type="evidence" value="ECO:0007669"/>
    <property type="project" value="InterPro"/>
</dbReference>
<gene>
    <name evidence="2" type="ORF">WBA_LOCUS5093</name>
</gene>
<evidence type="ECO:0000313" key="5">
    <source>
        <dbReference type="WBParaSite" id="mrna-Wban_07717"/>
    </source>
</evidence>
<dbReference type="InParanoid" id="A0A3P7E4U5"/>
<dbReference type="OMA" id="DIADIWI"/>
<reference evidence="2 4" key="3">
    <citation type="submission" date="2018-11" db="EMBL/GenBank/DDBJ databases">
        <authorList>
            <consortium name="Pathogen Informatics"/>
        </authorList>
    </citation>
    <scope>NUCLEOTIDE SEQUENCE [LARGE SCALE GENOMIC DNA]</scope>
</reference>
<dbReference type="Pfam" id="PF14777">
    <property type="entry name" value="BBIP10"/>
    <property type="match status" value="1"/>
</dbReference>
<feature type="compositionally biased region" description="Polar residues" evidence="1">
    <location>
        <begin position="88"/>
        <end position="99"/>
    </location>
</feature>
<dbReference type="Proteomes" id="UP000093561">
    <property type="component" value="Unassembled WGS sequence"/>
</dbReference>
<proteinExistence type="predicted"/>
<protein>
    <submittedName>
        <fullName evidence="5">BBSome-interacting protein 1</fullName>
    </submittedName>
</protein>
<dbReference type="AlphaFoldDB" id="A0A3P7E4U5"/>
<name>A0A3P7E4U5_WUCBA</name>
<dbReference type="FunCoup" id="A0A3P7E4U5">
    <property type="interactions" value="7"/>
</dbReference>
<dbReference type="GO" id="GO:0097500">
    <property type="term" value="P:receptor localization to non-motile cilium"/>
    <property type="evidence" value="ECO:0007669"/>
    <property type="project" value="TreeGrafter"/>
</dbReference>
<sequence>MSNELKEVLNATNALLFCEEELSPVFCKPKLIPLKSVTLEKLEKMQNEAMEIMKRMEEDSNEAIAKEKTEYISSESEGRSTADIWTAEGNQEITTKTTD</sequence>
<reference evidence="3" key="1">
    <citation type="submission" date="2015-03" db="EMBL/GenBank/DDBJ databases">
        <title>Wuchereria bancrofti Genome Sequencing Papua New Guinea Strain.</title>
        <authorList>
            <person name="Small S.T."/>
            <person name="Serre D."/>
            <person name="Zimmerman P.A."/>
        </authorList>
    </citation>
    <scope>NUCLEOTIDE SEQUENCE [LARGE SCALE GENOMIC DNA]</scope>
    <source>
        <strain evidence="3">pt0022</strain>
    </source>
</reference>
<accession>A0A3P7E4U5</accession>
<reference evidence="3" key="2">
    <citation type="journal article" date="2016" name="Mol. Ecol.">
        <title>Population genomics of the filarial nematode parasite Wuchereria bancrofti from mosquitoes.</title>
        <authorList>
            <person name="Small S.T."/>
            <person name="Reimer L.J."/>
            <person name="Tisch D.J."/>
            <person name="King C.L."/>
            <person name="Christensen B.M."/>
            <person name="Siba P.M."/>
            <person name="Kazura J.W."/>
            <person name="Serre D."/>
            <person name="Zimmerman P.A."/>
        </authorList>
    </citation>
    <scope>NUCLEOTIDE SEQUENCE</scope>
    <source>
        <strain evidence="3">pt0022</strain>
    </source>
</reference>
<evidence type="ECO:0000256" key="1">
    <source>
        <dbReference type="SAM" id="MobiDB-lite"/>
    </source>
</evidence>
<dbReference type="InterPro" id="IPR028233">
    <property type="entry name" value="BBIP10"/>
</dbReference>
<organism evidence="2 4">
    <name type="scientific">Wuchereria bancrofti</name>
    <dbReference type="NCBI Taxonomy" id="6293"/>
    <lineage>
        <taxon>Eukaryota</taxon>
        <taxon>Metazoa</taxon>
        <taxon>Ecdysozoa</taxon>
        <taxon>Nematoda</taxon>
        <taxon>Chromadorea</taxon>
        <taxon>Rhabditida</taxon>
        <taxon>Spirurina</taxon>
        <taxon>Spiruromorpha</taxon>
        <taxon>Filarioidea</taxon>
        <taxon>Onchocercidae</taxon>
        <taxon>Wuchereria</taxon>
    </lineage>
</organism>
<evidence type="ECO:0000313" key="2">
    <source>
        <dbReference type="EMBL" id="VDM11707.1"/>
    </source>
</evidence>
<dbReference type="PANTHER" id="PTHR28596:SF1">
    <property type="entry name" value="BBSOME-INTERACTING PROTEIN 1"/>
    <property type="match status" value="1"/>
</dbReference>
<evidence type="ECO:0000313" key="4">
    <source>
        <dbReference type="Proteomes" id="UP000270924"/>
    </source>
</evidence>
<evidence type="ECO:0000313" key="3">
    <source>
        <dbReference type="Proteomes" id="UP000093561"/>
    </source>
</evidence>
<dbReference type="OrthoDB" id="2154978at2759"/>
<dbReference type="WBParaSite" id="mrna-Wban_07717">
    <property type="protein sequence ID" value="mrna-Wban_07717"/>
    <property type="gene ID" value="Wban_07717"/>
</dbReference>
<reference evidence="5" key="4">
    <citation type="submission" date="2024-02" db="UniProtKB">
        <authorList>
            <consortium name="WormBaseParasite"/>
        </authorList>
    </citation>
    <scope>IDENTIFICATION</scope>
    <source>
        <strain evidence="5">pt0022</strain>
    </source>
</reference>
<dbReference type="EMBL" id="UYWW01002370">
    <property type="protein sequence ID" value="VDM11707.1"/>
    <property type="molecule type" value="Genomic_DNA"/>
</dbReference>
<dbReference type="Proteomes" id="UP000270924">
    <property type="component" value="Unassembled WGS sequence"/>
</dbReference>
<dbReference type="PANTHER" id="PTHR28596">
    <property type="entry name" value="BBSOME-INTERACTING PROTEIN 1"/>
    <property type="match status" value="1"/>
</dbReference>
<dbReference type="GO" id="GO:0034464">
    <property type="term" value="C:BBSome"/>
    <property type="evidence" value="ECO:0007669"/>
    <property type="project" value="InterPro"/>
</dbReference>
<keyword evidence="4" id="KW-1185">Reference proteome</keyword>